<dbReference type="EMBL" id="UYYA01004517">
    <property type="protein sequence ID" value="VDM62240.1"/>
    <property type="molecule type" value="Genomic_DNA"/>
</dbReference>
<dbReference type="PANTHER" id="PTHR47027:SF20">
    <property type="entry name" value="REVERSE TRANSCRIPTASE-LIKE PROTEIN WITH RNA-DIRECTED DNA POLYMERASE DOMAIN"/>
    <property type="match status" value="1"/>
</dbReference>
<proteinExistence type="predicted"/>
<name>A0A0R3PWT4_ANGCS</name>
<keyword evidence="2" id="KW-1185">Reference proteome</keyword>
<dbReference type="Proteomes" id="UP000267027">
    <property type="component" value="Unassembled WGS sequence"/>
</dbReference>
<reference evidence="3" key="1">
    <citation type="submission" date="2017-02" db="UniProtKB">
        <authorList>
            <consortium name="WormBaseParasite"/>
        </authorList>
    </citation>
    <scope>IDENTIFICATION</scope>
</reference>
<sequence length="145" mass="16603">MKTLEWGNMQVKIDGRQMHHLRFAVDIVLMTPNIGRAERMPTAFDKTCGKIGLRLNLTKTAFMKNGLVSYAPPTLNGTNIFECCSYAYLDRETSVLNDFAPELSRRKRAAWEAFKSVEDLVKRTKNIRLRARFFYSVVLSASTYA</sequence>
<dbReference type="WBParaSite" id="ACOC_0001065401-mRNA-1">
    <property type="protein sequence ID" value="ACOC_0001065401-mRNA-1"/>
    <property type="gene ID" value="ACOC_0001065401"/>
</dbReference>
<evidence type="ECO:0000313" key="3">
    <source>
        <dbReference type="WBParaSite" id="ACOC_0001065401-mRNA-1"/>
    </source>
</evidence>
<dbReference type="AlphaFoldDB" id="A0A0R3PWT4"/>
<evidence type="ECO:0000313" key="1">
    <source>
        <dbReference type="EMBL" id="VDM62240.1"/>
    </source>
</evidence>
<accession>A0A0R3PWT4</accession>
<dbReference type="PANTHER" id="PTHR47027">
    <property type="entry name" value="REVERSE TRANSCRIPTASE DOMAIN-CONTAINING PROTEIN"/>
    <property type="match status" value="1"/>
</dbReference>
<organism evidence="3">
    <name type="scientific">Angiostrongylus costaricensis</name>
    <name type="common">Nematode worm</name>
    <dbReference type="NCBI Taxonomy" id="334426"/>
    <lineage>
        <taxon>Eukaryota</taxon>
        <taxon>Metazoa</taxon>
        <taxon>Ecdysozoa</taxon>
        <taxon>Nematoda</taxon>
        <taxon>Chromadorea</taxon>
        <taxon>Rhabditida</taxon>
        <taxon>Rhabditina</taxon>
        <taxon>Rhabditomorpha</taxon>
        <taxon>Strongyloidea</taxon>
        <taxon>Metastrongylidae</taxon>
        <taxon>Angiostrongylus</taxon>
    </lineage>
</organism>
<protein>
    <submittedName>
        <fullName evidence="3">Reverse transcriptase domain-containing protein</fullName>
    </submittedName>
</protein>
<evidence type="ECO:0000313" key="2">
    <source>
        <dbReference type="Proteomes" id="UP000267027"/>
    </source>
</evidence>
<gene>
    <name evidence="1" type="ORF">ACOC_LOCUS10655</name>
</gene>
<reference evidence="1 2" key="2">
    <citation type="submission" date="2018-11" db="EMBL/GenBank/DDBJ databases">
        <authorList>
            <consortium name="Pathogen Informatics"/>
        </authorList>
    </citation>
    <scope>NUCLEOTIDE SEQUENCE [LARGE SCALE GENOMIC DNA]</scope>
    <source>
        <strain evidence="1 2">Costa Rica</strain>
    </source>
</reference>